<keyword evidence="1" id="KW-0472">Membrane</keyword>
<evidence type="ECO:0000313" key="3">
    <source>
        <dbReference type="Proteomes" id="UP000438182"/>
    </source>
</evidence>
<dbReference type="AlphaFoldDB" id="A0A6I4NXV6"/>
<dbReference type="EMBL" id="WSTA01000047">
    <property type="protein sequence ID" value="MWB99088.1"/>
    <property type="molecule type" value="Genomic_DNA"/>
</dbReference>
<sequence length="47" mass="5198">MPDYLPKDELEPKDPKKPSFTRIAIWVVVGAIGLYYVGSGIFGMLAN</sequence>
<evidence type="ECO:0000313" key="2">
    <source>
        <dbReference type="EMBL" id="MWB99088.1"/>
    </source>
</evidence>
<comment type="caution">
    <text evidence="2">The sequence shown here is derived from an EMBL/GenBank/DDBJ whole genome shotgun (WGS) entry which is preliminary data.</text>
</comment>
<feature type="transmembrane region" description="Helical" evidence="1">
    <location>
        <begin position="23"/>
        <end position="46"/>
    </location>
</feature>
<keyword evidence="3" id="KW-1185">Reference proteome</keyword>
<dbReference type="Proteomes" id="UP000438182">
    <property type="component" value="Unassembled WGS sequence"/>
</dbReference>
<accession>A0A6I4NXV6</accession>
<keyword evidence="1" id="KW-0812">Transmembrane</keyword>
<organism evidence="2 3">
    <name type="scientific">Agromyces seonyuensis</name>
    <dbReference type="NCBI Taxonomy" id="2662446"/>
    <lineage>
        <taxon>Bacteria</taxon>
        <taxon>Bacillati</taxon>
        <taxon>Actinomycetota</taxon>
        <taxon>Actinomycetes</taxon>
        <taxon>Micrococcales</taxon>
        <taxon>Microbacteriaceae</taxon>
        <taxon>Agromyces</taxon>
    </lineage>
</organism>
<keyword evidence="1" id="KW-1133">Transmembrane helix</keyword>
<protein>
    <submittedName>
        <fullName evidence="2">Uncharacterized protein</fullName>
    </submittedName>
</protein>
<dbReference type="RefSeq" id="WP_160425023.1">
    <property type="nucleotide sequence ID" value="NZ_WSTA01000047.1"/>
</dbReference>
<name>A0A6I4NXV6_9MICO</name>
<reference evidence="2 3" key="1">
    <citation type="submission" date="2019-12" db="EMBL/GenBank/DDBJ databases">
        <authorList>
            <person name="Kim Y.S."/>
        </authorList>
    </citation>
    <scope>NUCLEOTIDE SEQUENCE [LARGE SCALE GENOMIC DNA]</scope>
    <source>
        <strain evidence="2 3">MMS17-SY077</strain>
    </source>
</reference>
<evidence type="ECO:0000256" key="1">
    <source>
        <dbReference type="SAM" id="Phobius"/>
    </source>
</evidence>
<gene>
    <name evidence="2" type="ORF">GB864_11090</name>
</gene>
<proteinExistence type="predicted"/>